<dbReference type="PANTHER" id="PTHR46623:SF6">
    <property type="entry name" value="ALPHA_BETA-HYDROLASES SUPERFAMILY PROTEIN"/>
    <property type="match status" value="1"/>
</dbReference>
<evidence type="ECO:0000259" key="1">
    <source>
        <dbReference type="Pfam" id="PF01738"/>
    </source>
</evidence>
<reference evidence="2 3" key="1">
    <citation type="submission" date="2019-02" db="EMBL/GenBank/DDBJ databases">
        <title>Genomic Encyclopedia of Type Strains, Phase IV (KMG-IV): sequencing the most valuable type-strain genomes for metagenomic binning, comparative biology and taxonomic classification.</title>
        <authorList>
            <person name="Goeker M."/>
        </authorList>
    </citation>
    <scope>NUCLEOTIDE SEQUENCE [LARGE SCALE GENOMIC DNA]</scope>
    <source>
        <strain evidence="2 3">DSM 101727</strain>
    </source>
</reference>
<dbReference type="EMBL" id="SGWQ01000001">
    <property type="protein sequence ID" value="RZS45075.1"/>
    <property type="molecule type" value="Genomic_DNA"/>
</dbReference>
<dbReference type="OrthoDB" id="188362at2"/>
<gene>
    <name evidence="2" type="ORF">EV193_101961</name>
</gene>
<dbReference type="GO" id="GO:0016787">
    <property type="term" value="F:hydrolase activity"/>
    <property type="evidence" value="ECO:0007669"/>
    <property type="project" value="InterPro"/>
</dbReference>
<evidence type="ECO:0000313" key="3">
    <source>
        <dbReference type="Proteomes" id="UP000294257"/>
    </source>
</evidence>
<dbReference type="InterPro" id="IPR051049">
    <property type="entry name" value="Dienelactone_hydrolase-like"/>
</dbReference>
<keyword evidence="3" id="KW-1185">Reference proteome</keyword>
<feature type="domain" description="Dienelactone hydrolase" evidence="1">
    <location>
        <begin position="21"/>
        <end position="229"/>
    </location>
</feature>
<accession>A0A4Q7L6T4</accession>
<sequence>MTETRTETFQLDDGRALRLTFAEPEQVVRGGLVVLHEARGMTDTARILVSALAAEGWLAVAPHLYHGVSGVDEVEHHDAADHVSKLSAESVLADADLAIRWLAARDVRSDLMGVIGFDIGGSVALAVAAWRSVGAAVTVAGPGIVHPLSDGLPSLVDIAPELRCPWLGLYGDRDEAIGVDEVEKLRDAAATSGVATTLQRFADADHRFDTDPEAASEAWQRALNWFDAHLR</sequence>
<dbReference type="SUPFAM" id="SSF53474">
    <property type="entry name" value="alpha/beta-Hydrolases"/>
    <property type="match status" value="1"/>
</dbReference>
<dbReference type="Proteomes" id="UP000294257">
    <property type="component" value="Unassembled WGS sequence"/>
</dbReference>
<comment type="caution">
    <text evidence="2">The sequence shown here is derived from an EMBL/GenBank/DDBJ whole genome shotgun (WGS) entry which is preliminary data.</text>
</comment>
<dbReference type="Pfam" id="PF01738">
    <property type="entry name" value="DLH"/>
    <property type="match status" value="1"/>
</dbReference>
<dbReference type="PANTHER" id="PTHR46623">
    <property type="entry name" value="CARBOXYMETHYLENEBUTENOLIDASE-RELATED"/>
    <property type="match status" value="1"/>
</dbReference>
<evidence type="ECO:0000313" key="2">
    <source>
        <dbReference type="EMBL" id="RZS45075.1"/>
    </source>
</evidence>
<dbReference type="InterPro" id="IPR002925">
    <property type="entry name" value="Dienelactn_hydro"/>
</dbReference>
<organism evidence="2 3">
    <name type="scientific">Herbihabitans rhizosphaerae</name>
    <dbReference type="NCBI Taxonomy" id="1872711"/>
    <lineage>
        <taxon>Bacteria</taxon>
        <taxon>Bacillati</taxon>
        <taxon>Actinomycetota</taxon>
        <taxon>Actinomycetes</taxon>
        <taxon>Pseudonocardiales</taxon>
        <taxon>Pseudonocardiaceae</taxon>
        <taxon>Herbihabitans</taxon>
    </lineage>
</organism>
<protein>
    <submittedName>
        <fullName evidence="2">Carboxymethylenebutenolidase</fullName>
    </submittedName>
</protein>
<dbReference type="Gene3D" id="3.40.50.1820">
    <property type="entry name" value="alpha/beta hydrolase"/>
    <property type="match status" value="1"/>
</dbReference>
<proteinExistence type="predicted"/>
<dbReference type="InterPro" id="IPR029058">
    <property type="entry name" value="AB_hydrolase_fold"/>
</dbReference>
<dbReference type="RefSeq" id="WP_130342661.1">
    <property type="nucleotide sequence ID" value="NZ_SGWQ01000001.1"/>
</dbReference>
<dbReference type="AlphaFoldDB" id="A0A4Q7L6T4"/>
<name>A0A4Q7L6T4_9PSEU</name>